<dbReference type="PROSITE" id="PS50110">
    <property type="entry name" value="RESPONSE_REGULATORY"/>
    <property type="match status" value="1"/>
</dbReference>
<evidence type="ECO:0000259" key="5">
    <source>
        <dbReference type="PROSITE" id="PS50109"/>
    </source>
</evidence>
<dbReference type="Gene3D" id="3.30.565.10">
    <property type="entry name" value="Histidine kinase-like ATPase, C-terminal domain"/>
    <property type="match status" value="1"/>
</dbReference>
<dbReference type="SUPFAM" id="SSF52172">
    <property type="entry name" value="CheY-like"/>
    <property type="match status" value="1"/>
</dbReference>
<protein>
    <recommendedName>
        <fullName evidence="2">histidine kinase</fullName>
        <ecNumber evidence="2">2.7.13.3</ecNumber>
    </recommendedName>
</protein>
<dbReference type="SMART" id="SM00387">
    <property type="entry name" value="HATPase_c"/>
    <property type="match status" value="1"/>
</dbReference>
<dbReference type="PRINTS" id="PR00344">
    <property type="entry name" value="BCTRLSENSOR"/>
</dbReference>
<keyword evidence="8" id="KW-1185">Reference proteome</keyword>
<keyword evidence="3" id="KW-0597">Phosphoprotein</keyword>
<dbReference type="InterPro" id="IPR011006">
    <property type="entry name" value="CheY-like_superfamily"/>
</dbReference>
<dbReference type="InterPro" id="IPR036890">
    <property type="entry name" value="HATPase_C_sf"/>
</dbReference>
<sequence>MNRMLLRFLSWVRRVPIDDPVDLRNAVFMQWLLLFEGLRTPLNKIYLISLHWPYMVEHFYGKARLGVHAAIAIDMGTDLAMTLSAWTGIYLIRKGKFRAAVALFLEVMLGSAALAYIAFGYQVINDNLTMIMLLALSGMMLGRKALWIAYGAEVAILTVSSAPISIGHALMPPSALIDTYGHLPLQTLLSYLLIAIILDRSIHALRDSLVESNHQRQLLSREIAERERTHEQLLHAQKMDAIGKLASGIAHDINNVFGIILGFSTERDRLAGLTEKDAGLREEIHSIEDAMEGIELAARRGASVCRKLLNFSRRDVTQLETFDMALALRELQPLIRQILPPSIRFQAHIPNRETPIRFDRSQFELAIINLVSNARDAMPAGGICTLALELGQTHANLSVQDTGTGIPEHIKEKIFEPFFTTKPVGSGTGLGLSVVYGLIQRAGGEISVESAPDKGSIFRIGLPMTPSPDAAQPSGVTERRHHVLLVDDDQDLRVVLAKALKKKGYDVTEACDGANAEYLAQHMQYAPDVIVCDHHMPGADGTQVLRKLRDRFHEIPAILISAHLDTDGLPARSDEPNIKRLPKPFSPDALVASVAASLGQHGSGAMKALRD</sequence>
<evidence type="ECO:0000259" key="6">
    <source>
        <dbReference type="PROSITE" id="PS50110"/>
    </source>
</evidence>
<reference evidence="7 8" key="1">
    <citation type="submission" date="2020-10" db="EMBL/GenBank/DDBJ databases">
        <title>Phylogeny of dyella-like bacteria.</title>
        <authorList>
            <person name="Fu J."/>
        </authorList>
    </citation>
    <scope>NUCLEOTIDE SEQUENCE [LARGE SCALE GENOMIC DNA]</scope>
    <source>
        <strain evidence="7 8">DKC-1</strain>
    </source>
</reference>
<dbReference type="Pfam" id="PF00072">
    <property type="entry name" value="Response_reg"/>
    <property type="match status" value="1"/>
</dbReference>
<dbReference type="InterPro" id="IPR001789">
    <property type="entry name" value="Sig_transdc_resp-reg_receiver"/>
</dbReference>
<comment type="caution">
    <text evidence="7">The sequence shown here is derived from an EMBL/GenBank/DDBJ whole genome shotgun (WGS) entry which is preliminary data.</text>
</comment>
<accession>A0ABW8KEL6</accession>
<feature type="transmembrane region" description="Helical" evidence="4">
    <location>
        <begin position="99"/>
        <end position="118"/>
    </location>
</feature>
<keyword evidence="4" id="KW-0472">Membrane</keyword>
<gene>
    <name evidence="7" type="ORF">ISP14_07140</name>
</gene>
<organism evidence="7 8">
    <name type="scientific">Dyella agri</name>
    <dbReference type="NCBI Taxonomy" id="1926869"/>
    <lineage>
        <taxon>Bacteria</taxon>
        <taxon>Pseudomonadati</taxon>
        <taxon>Pseudomonadota</taxon>
        <taxon>Gammaproteobacteria</taxon>
        <taxon>Lysobacterales</taxon>
        <taxon>Rhodanobacteraceae</taxon>
        <taxon>Dyella</taxon>
    </lineage>
</organism>
<feature type="domain" description="Response regulatory" evidence="6">
    <location>
        <begin position="482"/>
        <end position="598"/>
    </location>
</feature>
<dbReference type="Proteomes" id="UP001620397">
    <property type="component" value="Unassembled WGS sequence"/>
</dbReference>
<dbReference type="Gene3D" id="1.10.287.130">
    <property type="match status" value="1"/>
</dbReference>
<dbReference type="InterPro" id="IPR005467">
    <property type="entry name" value="His_kinase_dom"/>
</dbReference>
<evidence type="ECO:0000313" key="8">
    <source>
        <dbReference type="Proteomes" id="UP001620397"/>
    </source>
</evidence>
<dbReference type="PROSITE" id="PS50109">
    <property type="entry name" value="HIS_KIN"/>
    <property type="match status" value="1"/>
</dbReference>
<name>A0ABW8KEL6_9GAMM</name>
<keyword evidence="4" id="KW-1133">Transmembrane helix</keyword>
<dbReference type="InterPro" id="IPR003594">
    <property type="entry name" value="HATPase_dom"/>
</dbReference>
<evidence type="ECO:0000256" key="3">
    <source>
        <dbReference type="PROSITE-ProRule" id="PRU00169"/>
    </source>
</evidence>
<dbReference type="EC" id="2.7.13.3" evidence="2"/>
<feature type="transmembrane region" description="Helical" evidence="4">
    <location>
        <begin position="154"/>
        <end position="171"/>
    </location>
</feature>
<comment type="catalytic activity">
    <reaction evidence="1">
        <text>ATP + protein L-histidine = ADP + protein N-phospho-L-histidine.</text>
        <dbReference type="EC" id="2.7.13.3"/>
    </reaction>
</comment>
<evidence type="ECO:0000256" key="1">
    <source>
        <dbReference type="ARBA" id="ARBA00000085"/>
    </source>
</evidence>
<dbReference type="SUPFAM" id="SSF55874">
    <property type="entry name" value="ATPase domain of HSP90 chaperone/DNA topoisomerase II/histidine kinase"/>
    <property type="match status" value="1"/>
</dbReference>
<dbReference type="SMART" id="SM00448">
    <property type="entry name" value="REC"/>
    <property type="match status" value="1"/>
</dbReference>
<evidence type="ECO:0000256" key="4">
    <source>
        <dbReference type="SAM" id="Phobius"/>
    </source>
</evidence>
<evidence type="ECO:0000256" key="2">
    <source>
        <dbReference type="ARBA" id="ARBA00012438"/>
    </source>
</evidence>
<dbReference type="InterPro" id="IPR004358">
    <property type="entry name" value="Sig_transdc_His_kin-like_C"/>
</dbReference>
<dbReference type="PANTHER" id="PTHR43065:SF42">
    <property type="entry name" value="TWO-COMPONENT SENSOR PPRA"/>
    <property type="match status" value="1"/>
</dbReference>
<dbReference type="PANTHER" id="PTHR43065">
    <property type="entry name" value="SENSOR HISTIDINE KINASE"/>
    <property type="match status" value="1"/>
</dbReference>
<feature type="domain" description="Histidine kinase" evidence="5">
    <location>
        <begin position="248"/>
        <end position="466"/>
    </location>
</feature>
<dbReference type="RefSeq" id="WP_404537580.1">
    <property type="nucleotide sequence ID" value="NZ_JADIKL010000003.1"/>
</dbReference>
<dbReference type="Gene3D" id="3.40.50.2300">
    <property type="match status" value="1"/>
</dbReference>
<evidence type="ECO:0000313" key="7">
    <source>
        <dbReference type="EMBL" id="MFK2930563.1"/>
    </source>
</evidence>
<feature type="modified residue" description="4-aspartylphosphate" evidence="3">
    <location>
        <position position="533"/>
    </location>
</feature>
<keyword evidence="4" id="KW-0812">Transmembrane</keyword>
<proteinExistence type="predicted"/>
<dbReference type="Pfam" id="PF02518">
    <property type="entry name" value="HATPase_c"/>
    <property type="match status" value="1"/>
</dbReference>
<dbReference type="EMBL" id="JADIKL010000003">
    <property type="protein sequence ID" value="MFK2930563.1"/>
    <property type="molecule type" value="Genomic_DNA"/>
</dbReference>